<dbReference type="GO" id="GO:0009279">
    <property type="term" value="C:cell outer membrane"/>
    <property type="evidence" value="ECO:0007669"/>
    <property type="project" value="UniProtKB-SubCell"/>
</dbReference>
<dbReference type="RefSeq" id="WP_083570544.1">
    <property type="nucleotide sequence ID" value="NZ_FQUM01000001.1"/>
</dbReference>
<dbReference type="Pfam" id="PF07715">
    <property type="entry name" value="Plug"/>
    <property type="match status" value="1"/>
</dbReference>
<keyword evidence="4 7" id="KW-0812">Transmembrane</keyword>
<evidence type="ECO:0000256" key="6">
    <source>
        <dbReference type="ARBA" id="ARBA00023237"/>
    </source>
</evidence>
<evidence type="ECO:0000256" key="4">
    <source>
        <dbReference type="ARBA" id="ARBA00022692"/>
    </source>
</evidence>
<dbReference type="InterPro" id="IPR037066">
    <property type="entry name" value="Plug_dom_sf"/>
</dbReference>
<dbReference type="InterPro" id="IPR036942">
    <property type="entry name" value="Beta-barrel_TonB_sf"/>
</dbReference>
<evidence type="ECO:0000256" key="5">
    <source>
        <dbReference type="ARBA" id="ARBA00023136"/>
    </source>
</evidence>
<dbReference type="FunFam" id="2.60.40.1120:FF:000003">
    <property type="entry name" value="Outer membrane protein Omp121"/>
    <property type="match status" value="1"/>
</dbReference>
<dbReference type="PROSITE" id="PS52016">
    <property type="entry name" value="TONB_DEPENDENT_REC_3"/>
    <property type="match status" value="1"/>
</dbReference>
<dbReference type="NCBIfam" id="TIGR04056">
    <property type="entry name" value="OMP_RagA_SusC"/>
    <property type="match status" value="1"/>
</dbReference>
<name>A0A1M4UBW8_9BACT</name>
<evidence type="ECO:0000256" key="7">
    <source>
        <dbReference type="PROSITE-ProRule" id="PRU01360"/>
    </source>
</evidence>
<dbReference type="SUPFAM" id="SSF49464">
    <property type="entry name" value="Carboxypeptidase regulatory domain-like"/>
    <property type="match status" value="1"/>
</dbReference>
<dbReference type="OrthoDB" id="9768177at2"/>
<feature type="signal peptide" evidence="8">
    <location>
        <begin position="1"/>
        <end position="27"/>
    </location>
</feature>
<dbReference type="InterPro" id="IPR008969">
    <property type="entry name" value="CarboxyPept-like_regulatory"/>
</dbReference>
<comment type="subcellular location">
    <subcellularLocation>
        <location evidence="1 7">Cell outer membrane</location>
        <topology evidence="1 7">Multi-pass membrane protein</topology>
    </subcellularLocation>
</comment>
<evidence type="ECO:0000259" key="9">
    <source>
        <dbReference type="Pfam" id="PF07715"/>
    </source>
</evidence>
<protein>
    <submittedName>
        <fullName evidence="10">TonB-linked outer membrane protein, SusC/RagA family</fullName>
    </submittedName>
</protein>
<comment type="similarity">
    <text evidence="7">Belongs to the TonB-dependent receptor family.</text>
</comment>
<evidence type="ECO:0000256" key="3">
    <source>
        <dbReference type="ARBA" id="ARBA00022452"/>
    </source>
</evidence>
<evidence type="ECO:0000313" key="11">
    <source>
        <dbReference type="Proteomes" id="UP000184164"/>
    </source>
</evidence>
<dbReference type="Gene3D" id="2.170.130.10">
    <property type="entry name" value="TonB-dependent receptor, plug domain"/>
    <property type="match status" value="1"/>
</dbReference>
<evidence type="ECO:0000256" key="1">
    <source>
        <dbReference type="ARBA" id="ARBA00004571"/>
    </source>
</evidence>
<sequence length="1033" mass="113044">MKRKNQILFRKLSLLLIAILMVSFSWAQQKSISGKVTDASSEPLPGVTIVIKGTTQGTVTGMDGTYSISNIPEGGTLQFSFVGMTTQEIQVGNETTINVTLVADAIGIEEVVAIGYGVVRKSDLTGSVAQVTFTDQNTKPITSADQLLQGKVSGVQVIQSSGAPGAGMGFQIRGGNSLGSNQPLIVLDGYPIDANSGGNSLGGDYSVNQQPQNNPLANINPNEIETIEILKDASSTAIYGSRGANGVVLITTKRGKKGRDQVEFNYRMDVAQMSNKIDVLNTPDFINYANEGALNDGVDPIYDQAAIDTISSVNYNWQDEIYRTAITHDYQLRFSGGDDRSNYSIIGSYLDQQGTIKNSDFTRGGLRFNYDRKVFDNLNIKLNVFTSKSKSNISLNSGTEGLSSANLVTSALLALPFQKGYNDSGEIDQTTTENPLTLLELTKDLQENTLIIANTQIDLKLTNDLTLVSNIGVNNNDGIRQSYYPRGTFTGDNYKGYAYRNQSTVFNFLSENTLNFVKDFGDHSINAVAGYSWQQWNRRSIGVSATDFSNDNLTYESFQSGNAPGTAYTQHREWALSSFLGRINYSYMNRYLLTATARYDGSTRLAEGNKWALFPSVAAAWKLHNESFMADAEIINTLKLRASYGTSGNQSIGVGSTKVLLGSDAYVVNGGIVKGLIKNNMANTTLGWETTAQYNVGMDLGLWNERIQLEVNLYKKKTEDLLINLPIPTTTGFRRLPSNAGSVENKGLDIDLRAQIIESPFRWSAGGNISFNRNKMLSLGELGDDGIIFGPNFLNAGNLLGQPIHVAIVGSPVGSFYGYRTDGIYQNAQEVAEGPQATSAKPGDIRIVDQNDDDKINGDDRIIIGNPHPDFTFGLTNNFEYKNFNLSFLILGVVGNDIANLNRYRMDPLTGAISNVRQEAYDNRWTGEGTSNYYPRASSYYNYFDQRFTDFIVEDGSYIRLKNVNLSYNIDVKANWIKSITVFASASNLLTISKYKGYDPEVSANYGTGLTPGVDNGTYPQSITVSTGLNIKF</sequence>
<dbReference type="EMBL" id="FQUM01000001">
    <property type="protein sequence ID" value="SHE54302.1"/>
    <property type="molecule type" value="Genomic_DNA"/>
</dbReference>
<dbReference type="InterPro" id="IPR012910">
    <property type="entry name" value="Plug_dom"/>
</dbReference>
<dbReference type="SUPFAM" id="SSF56935">
    <property type="entry name" value="Porins"/>
    <property type="match status" value="1"/>
</dbReference>
<keyword evidence="11" id="KW-1185">Reference proteome</keyword>
<reference evidence="10 11" key="1">
    <citation type="submission" date="2016-11" db="EMBL/GenBank/DDBJ databases">
        <authorList>
            <person name="Jaros S."/>
            <person name="Januszkiewicz K."/>
            <person name="Wedrychowicz H."/>
        </authorList>
    </citation>
    <scope>NUCLEOTIDE SEQUENCE [LARGE SCALE GENOMIC DNA]</scope>
    <source>
        <strain evidence="10 11">DSM 26910</strain>
    </source>
</reference>
<dbReference type="Gene3D" id="2.60.40.1120">
    <property type="entry name" value="Carboxypeptidase-like, regulatory domain"/>
    <property type="match status" value="1"/>
</dbReference>
<dbReference type="InterPro" id="IPR023996">
    <property type="entry name" value="TonB-dep_OMP_SusC/RagA"/>
</dbReference>
<dbReference type="InterPro" id="IPR039426">
    <property type="entry name" value="TonB-dep_rcpt-like"/>
</dbReference>
<dbReference type="STRING" id="1484053.SAMN05444274_101639"/>
<dbReference type="NCBIfam" id="TIGR04057">
    <property type="entry name" value="SusC_RagA_signa"/>
    <property type="match status" value="1"/>
</dbReference>
<accession>A0A1M4UBW8</accession>
<keyword evidence="8" id="KW-0732">Signal</keyword>
<gene>
    <name evidence="10" type="ORF">SAMN05444274_101639</name>
</gene>
<evidence type="ECO:0000313" key="10">
    <source>
        <dbReference type="EMBL" id="SHE54302.1"/>
    </source>
</evidence>
<dbReference type="Gene3D" id="2.40.170.20">
    <property type="entry name" value="TonB-dependent receptor, beta-barrel domain"/>
    <property type="match status" value="1"/>
</dbReference>
<dbReference type="AlphaFoldDB" id="A0A1M4UBW8"/>
<feature type="chain" id="PRO_5013087090" evidence="8">
    <location>
        <begin position="28"/>
        <end position="1033"/>
    </location>
</feature>
<keyword evidence="6 7" id="KW-0998">Cell outer membrane</keyword>
<evidence type="ECO:0000256" key="8">
    <source>
        <dbReference type="SAM" id="SignalP"/>
    </source>
</evidence>
<feature type="domain" description="TonB-dependent receptor plug" evidence="9">
    <location>
        <begin position="121"/>
        <end position="247"/>
    </location>
</feature>
<keyword evidence="2 7" id="KW-0813">Transport</keyword>
<keyword evidence="5 7" id="KW-0472">Membrane</keyword>
<organism evidence="10 11">
    <name type="scientific">Mariniphaga anaerophila</name>
    <dbReference type="NCBI Taxonomy" id="1484053"/>
    <lineage>
        <taxon>Bacteria</taxon>
        <taxon>Pseudomonadati</taxon>
        <taxon>Bacteroidota</taxon>
        <taxon>Bacteroidia</taxon>
        <taxon>Marinilabiliales</taxon>
        <taxon>Prolixibacteraceae</taxon>
        <taxon>Mariniphaga</taxon>
    </lineage>
</organism>
<proteinExistence type="inferred from homology"/>
<evidence type="ECO:0000256" key="2">
    <source>
        <dbReference type="ARBA" id="ARBA00022448"/>
    </source>
</evidence>
<dbReference type="Pfam" id="PF13715">
    <property type="entry name" value="CarbopepD_reg_2"/>
    <property type="match status" value="1"/>
</dbReference>
<keyword evidence="3 7" id="KW-1134">Transmembrane beta strand</keyword>
<dbReference type="InterPro" id="IPR023997">
    <property type="entry name" value="TonB-dep_OMP_SusC/RagA_CS"/>
</dbReference>
<dbReference type="Proteomes" id="UP000184164">
    <property type="component" value="Unassembled WGS sequence"/>
</dbReference>